<reference evidence="2 3" key="1">
    <citation type="submission" date="2015-09" db="EMBL/GenBank/DDBJ databases">
        <authorList>
            <consortium name="Swine Surveillance"/>
        </authorList>
    </citation>
    <scope>NUCLEOTIDE SEQUENCE [LARGE SCALE GENOMIC DNA]</scope>
    <source>
        <strain evidence="2 3">CECT 5294</strain>
    </source>
</reference>
<gene>
    <name evidence="2" type="ORF">THS5294_02817</name>
</gene>
<name>A0A0N7LTS4_9RHOB</name>
<sequence>MQEYLRNVRRELDWFREKEFLTESVAEVRQKLDKFFHVYSIMTANLGNCYVYRVRSCDEDRPHLETSDIWVPPSEVLVRVARANDIGERIFYGALHPMTAIKEAAITESQYFTLGVYHLRAMNEGDMPSVVIKTPPKPNPMARPLEQLGHELSEFVESEFTKTINRENDHHYKKSCAMAQNLFNLPYKDSLLYPSVQDADMINIALPEAVAANRLTLKQVFHCQLRGWPYALSESRPLGEKLKTVTDKSPIGFRLNPIGDPMRFSLMFEHSKIESPDEMLRRAIQGSNAPKIC</sequence>
<evidence type="ECO:0000313" key="2">
    <source>
        <dbReference type="EMBL" id="CUH61506.1"/>
    </source>
</evidence>
<evidence type="ECO:0000259" key="1">
    <source>
        <dbReference type="Pfam" id="PF08808"/>
    </source>
</evidence>
<dbReference type="InterPro" id="IPR014914">
    <property type="entry name" value="RES_dom"/>
</dbReference>
<evidence type="ECO:0000313" key="3">
    <source>
        <dbReference type="Proteomes" id="UP000051298"/>
    </source>
</evidence>
<accession>A0A0N7LTS4</accession>
<organism evidence="2 3">
    <name type="scientific">Thalassobacter stenotrophicus</name>
    <dbReference type="NCBI Taxonomy" id="266809"/>
    <lineage>
        <taxon>Bacteria</taxon>
        <taxon>Pseudomonadati</taxon>
        <taxon>Pseudomonadota</taxon>
        <taxon>Alphaproteobacteria</taxon>
        <taxon>Rhodobacterales</taxon>
        <taxon>Roseobacteraceae</taxon>
        <taxon>Thalassobacter</taxon>
    </lineage>
</organism>
<proteinExistence type="predicted"/>
<dbReference type="EMBL" id="CYRX01000032">
    <property type="protein sequence ID" value="CUH61506.1"/>
    <property type="molecule type" value="Genomic_DNA"/>
</dbReference>
<dbReference type="AlphaFoldDB" id="A0A0N7LTS4"/>
<dbReference type="Pfam" id="PF08808">
    <property type="entry name" value="RES"/>
    <property type="match status" value="1"/>
</dbReference>
<dbReference type="Proteomes" id="UP000051298">
    <property type="component" value="Unassembled WGS sequence"/>
</dbReference>
<protein>
    <submittedName>
        <fullName evidence="2">RES domain protein</fullName>
    </submittedName>
</protein>
<feature type="domain" description="RES" evidence="1">
    <location>
        <begin position="79"/>
        <end position="208"/>
    </location>
</feature>